<reference evidence="3 4" key="1">
    <citation type="journal article" date="2014" name="Am. J. Bot.">
        <title>Genome assembly and annotation for red clover (Trifolium pratense; Fabaceae).</title>
        <authorList>
            <person name="Istvanek J."/>
            <person name="Jaros M."/>
            <person name="Krenek A."/>
            <person name="Repkova J."/>
        </authorList>
    </citation>
    <scope>NUCLEOTIDE SEQUENCE [LARGE SCALE GENOMIC DNA]</scope>
    <source>
        <strain evidence="4">cv. Tatra</strain>
        <tissue evidence="3">Young leaves</tissue>
    </source>
</reference>
<dbReference type="Gene3D" id="1.25.40.10">
    <property type="entry name" value="Tetratricopeptide repeat domain"/>
    <property type="match status" value="1"/>
</dbReference>
<evidence type="ECO:0000256" key="1">
    <source>
        <dbReference type="ARBA" id="ARBA00022737"/>
    </source>
</evidence>
<accession>A0A2K3NGN5</accession>
<dbReference type="ExpressionAtlas" id="A0A2K3NGN5">
    <property type="expression patterns" value="baseline"/>
</dbReference>
<dbReference type="InterPro" id="IPR011990">
    <property type="entry name" value="TPR-like_helical_dom_sf"/>
</dbReference>
<dbReference type="GO" id="GO:0072380">
    <property type="term" value="C:TRC complex"/>
    <property type="evidence" value="ECO:0007669"/>
    <property type="project" value="TreeGrafter"/>
</dbReference>
<dbReference type="InterPro" id="IPR019734">
    <property type="entry name" value="TPR_rpt"/>
</dbReference>
<dbReference type="AlphaFoldDB" id="A0A2K3NGN5"/>
<evidence type="ECO:0000313" key="3">
    <source>
        <dbReference type="EMBL" id="PNY02192.1"/>
    </source>
</evidence>
<organism evidence="3 4">
    <name type="scientific">Trifolium pratense</name>
    <name type="common">Red clover</name>
    <dbReference type="NCBI Taxonomy" id="57577"/>
    <lineage>
        <taxon>Eukaryota</taxon>
        <taxon>Viridiplantae</taxon>
        <taxon>Streptophyta</taxon>
        <taxon>Embryophyta</taxon>
        <taxon>Tracheophyta</taxon>
        <taxon>Spermatophyta</taxon>
        <taxon>Magnoliopsida</taxon>
        <taxon>eudicotyledons</taxon>
        <taxon>Gunneridae</taxon>
        <taxon>Pentapetalae</taxon>
        <taxon>rosids</taxon>
        <taxon>fabids</taxon>
        <taxon>Fabales</taxon>
        <taxon>Fabaceae</taxon>
        <taxon>Papilionoideae</taxon>
        <taxon>50 kb inversion clade</taxon>
        <taxon>NPAAA clade</taxon>
        <taxon>Hologalegina</taxon>
        <taxon>IRL clade</taxon>
        <taxon>Trifolieae</taxon>
        <taxon>Trifolium</taxon>
    </lineage>
</organism>
<dbReference type="InterPro" id="IPR047150">
    <property type="entry name" value="SGT"/>
</dbReference>
<dbReference type="GO" id="GO:0060090">
    <property type="term" value="F:molecular adaptor activity"/>
    <property type="evidence" value="ECO:0007669"/>
    <property type="project" value="TreeGrafter"/>
</dbReference>
<dbReference type="EMBL" id="ASHM01021036">
    <property type="protein sequence ID" value="PNY02192.1"/>
    <property type="molecule type" value="Genomic_DNA"/>
</dbReference>
<reference evidence="3 4" key="2">
    <citation type="journal article" date="2017" name="Front. Plant Sci.">
        <title>Gene Classification and Mining of Molecular Markers Useful in Red Clover (Trifolium pratense) Breeding.</title>
        <authorList>
            <person name="Istvanek J."/>
            <person name="Dluhosova J."/>
            <person name="Dluhos P."/>
            <person name="Patkova L."/>
            <person name="Nedelnik J."/>
            <person name="Repkova J."/>
        </authorList>
    </citation>
    <scope>NUCLEOTIDE SEQUENCE [LARGE SCALE GENOMIC DNA]</scope>
    <source>
        <strain evidence="4">cv. Tatra</strain>
        <tissue evidence="3">Young leaves</tissue>
    </source>
</reference>
<dbReference type="PANTHER" id="PTHR45831:SF2">
    <property type="entry name" value="LD24721P"/>
    <property type="match status" value="1"/>
</dbReference>
<comment type="caution">
    <text evidence="3">The sequence shown here is derived from an EMBL/GenBank/DDBJ whole genome shotgun (WGS) entry which is preliminary data.</text>
</comment>
<protein>
    <submittedName>
        <fullName evidence="3">Serine/threonine protein phosphatase 5-like protein</fullName>
    </submittedName>
</protein>
<sequence length="267" mass="30536">MATEEHNVAKAEEFKVLANEAFKDRKFSHAIDLYTQAIELNGQSAVYFANRAFAHLRLEEYGSAILDATKAIEVDPRYSKGYYRRGAAHLGLGKFKEALKDFQQISIHCPFIRFLSTGIRALILEMLVLHLENDYTVYWLERRLIGGLSLKSIFLGHQTKVHHDGLLRKHCSSGFSWNLIYKFQLRCNMRTSSSHDLSSEALSTYWTSLLGWALLIGLSPNINNEQWARWKFLRAVQESDPTYHLEDKEKLQGWGGGVLLGKIAMLV</sequence>
<dbReference type="SMART" id="SM00028">
    <property type="entry name" value="TPR"/>
    <property type="match status" value="3"/>
</dbReference>
<keyword evidence="1" id="KW-0677">Repeat</keyword>
<gene>
    <name evidence="3" type="ORF">L195_g025497</name>
</gene>
<dbReference type="GO" id="GO:0016020">
    <property type="term" value="C:membrane"/>
    <property type="evidence" value="ECO:0007669"/>
    <property type="project" value="TreeGrafter"/>
</dbReference>
<dbReference type="Proteomes" id="UP000236291">
    <property type="component" value="Unassembled WGS sequence"/>
</dbReference>
<name>A0A2K3NGN5_TRIPR</name>
<dbReference type="GO" id="GO:0006620">
    <property type="term" value="P:post-translational protein targeting to endoplasmic reticulum membrane"/>
    <property type="evidence" value="ECO:0007669"/>
    <property type="project" value="TreeGrafter"/>
</dbReference>
<dbReference type="SUPFAM" id="SSF48452">
    <property type="entry name" value="TPR-like"/>
    <property type="match status" value="1"/>
</dbReference>
<dbReference type="PANTHER" id="PTHR45831">
    <property type="entry name" value="LD24721P"/>
    <property type="match status" value="1"/>
</dbReference>
<keyword evidence="2" id="KW-0802">TPR repeat</keyword>
<dbReference type="STRING" id="57577.A0A2K3NGN5"/>
<proteinExistence type="predicted"/>
<evidence type="ECO:0000256" key="2">
    <source>
        <dbReference type="ARBA" id="ARBA00022803"/>
    </source>
</evidence>
<feature type="non-terminal residue" evidence="3">
    <location>
        <position position="267"/>
    </location>
</feature>
<evidence type="ECO:0000313" key="4">
    <source>
        <dbReference type="Proteomes" id="UP000236291"/>
    </source>
</evidence>